<dbReference type="InterPro" id="IPR012334">
    <property type="entry name" value="Pectin_lyas_fold"/>
</dbReference>
<evidence type="ECO:0000259" key="2">
    <source>
        <dbReference type="SMART" id="SM00912"/>
    </source>
</evidence>
<dbReference type="Proteomes" id="UP001595604">
    <property type="component" value="Unassembled WGS sequence"/>
</dbReference>
<gene>
    <name evidence="3" type="ORF">ACFOD9_09945</name>
</gene>
<feature type="domain" description="Filamentous haemagglutinin FhaB/tRNA nuclease CdiA-like TPS" evidence="2">
    <location>
        <begin position="40"/>
        <end position="164"/>
    </location>
</feature>
<dbReference type="NCBIfam" id="TIGR01901">
    <property type="entry name" value="adhes_NPXG"/>
    <property type="match status" value="1"/>
</dbReference>
<evidence type="ECO:0000313" key="4">
    <source>
        <dbReference type="Proteomes" id="UP001595604"/>
    </source>
</evidence>
<dbReference type="SUPFAM" id="SSF51126">
    <property type="entry name" value="Pectin lyase-like"/>
    <property type="match status" value="1"/>
</dbReference>
<reference evidence="4" key="1">
    <citation type="journal article" date="2019" name="Int. J. Syst. Evol. Microbiol.">
        <title>The Global Catalogue of Microorganisms (GCM) 10K type strain sequencing project: providing services to taxonomists for standard genome sequencing and annotation.</title>
        <authorList>
            <consortium name="The Broad Institute Genomics Platform"/>
            <consortium name="The Broad Institute Genome Sequencing Center for Infectious Disease"/>
            <person name="Wu L."/>
            <person name="Ma J."/>
        </authorList>
    </citation>
    <scope>NUCLEOTIDE SEQUENCE [LARGE SCALE GENOMIC DNA]</scope>
    <source>
        <strain evidence="4">KCTC 42984</strain>
    </source>
</reference>
<feature type="signal peptide" evidence="1">
    <location>
        <begin position="1"/>
        <end position="40"/>
    </location>
</feature>
<dbReference type="Gene3D" id="2.160.20.10">
    <property type="entry name" value="Single-stranded right-handed beta-helix, Pectin lyase-like"/>
    <property type="match status" value="1"/>
</dbReference>
<dbReference type="InterPro" id="IPR011050">
    <property type="entry name" value="Pectin_lyase_fold/virulence"/>
</dbReference>
<dbReference type="RefSeq" id="WP_379509923.1">
    <property type="nucleotide sequence ID" value="NZ_JBHRTQ010000007.1"/>
</dbReference>
<sequence>MARLAASVSRNAHRPARAALLLGSALAGAALAMGAGPARAQTLPNVPNLADSGGADVSITGNRMDVDLKADNRIIDFTRYDIGAGDTVNYLSSVNAGGAALSVINRVTTNNASDIAGHITTDLSNNVGAINVWLVNPAGITFGAGASYSGGSLVLSTVDLNDTSANLRAGFALAGATPGMAMPLTFQASGPVRDLVLDSGLGAFTISGSLVLVSETITVNSPLSASGQVVLVAGSKVTFGSGLGSPLSFSIAQGTSAGGVAINRSLTGKNVIVAGSLQNALTGALLNVDQAATLTATEAGGVVSLGVSGPHNPTIVSSGTLVASGAGGSVAIVGNDAVTVEGAVNAAGNYTVSGKTVTLGKAATTVTQQAGGQIAVTATGGDITGLGTLTALSDSGGLGGGSLTLDASTGTLDLAATTTLRAGPVGQSDLRLLFDTTPDLTLGGIAANTIYANGTAGTIANGGSIVAGGAISSVASLDIRSTTGNVTLASVGVVGAGNSLAITTTDPAGDISASEQLGNTGALTVSAGHDAGLASLVAGSVSVTAGNAATVAGAVTSGADYAVTARRVILGANATAMTQQAQGQVWIKATGGDIAGRGSLVLRANSDGLGAELLKLEASNALALAGTTTLEGGPARQSAVSLLFDTSKAQALGAISALEINSNANVGGLVSSAAALTFGGKLTSTNALAITTSLGTLDLAGAEVTGSGNALQLTTTAPGGLDVTSSAALVADGNVAISAQRSVAVGDVTSVHGLIDLAAVTGSLAAGALDAGLHAKGTAAAAATTGSLTTGTYADIAGASVSVGAANVGTTLTLAASNGAVASAGGTVGNDVSITAVAALPADGTFTLSAPLALGTAAVGTGNLAVTTSGTMTLASLTTSRGQIALTSTGGDILGGAATLTASAQITLDAARDAVIGTGNAQGGAFTLGAGRDAQASGLSASTDVLVTAGRNAGLGTLTATGGKVDVKATGTALVAGAVTAATDYAVKGSAVTLGTAATTVLQQAGGAVTVTATATDAAGLGALTVQANSDAIGAELLTVAALRSAQFGSGTLLQGGPGRQSAIQLNFDTGAAQALGALSALEINSNGNLGGLVSSAAGLTFGGKVTSTNALAITTSGGSLALAGAQTTGAGAALQLTTTGAGGADVTSSGALLASGDLTISARGKIGIGNATSTGGHIDLTAMSGLLSAAALDAATSVYAHAATSGQIGAITAGTFADLRANSLIFGALDLGTSLSAVAANGSLASAGGTVGGGATISATHTIPSAGTVTINAPLTVGTTAPGTLLVSASGDIAAASLHNLAGSVSLVSTGGSVGGLAPASALDLDGTGDVAVSALLDARVGAGTATAGTFSLVAGRDAAGASLVAGADVVVDAGRDASLGALSAGDDVDIKVTGTATLASAVTTGAGADGPGEPAALIGRTIRLRIGTLGGALAGGGLVVGGLTAAAITLAADQGDIRLGSLTAQAGDITATATLGSVTGLASGYAAPSGGPSLTTAGTVIIADSGSIVLGTVSAPTITSSNVGALQIGNALVGTATLTAWTDLVLAAGTASGAVSLRTTTGTAGGFATSGMLAPGFGAASLAASAANRRIQVDALNGVAQLGVLAAGTGAGALAGDQLAVNARAMTLASGSAANGGMALRASTGGIVLGAGTARGNLVVNARTDAGVTNGAAATGSLVILAGGNVTAGSLGAGRDVAVRAGGDAALASVTAGDDIDLQAAGTLTLGSATTTAAPGSDDSFAALDPAQAGTAGGVVPGAEDAALAGSNVRLRAATLDPALSGGGGTGLIVGTGSAGSWSASAAVGDLRLGSLTATTGDIALTATLGSVTGLASAYAAPTGGAAVTTPGKFLLGISGSGALGTVSAGSVTMLGAANSLRIGSVTAGSLTLSATNTIELGRAAITGSANLATTGGPAAADGPGGFGGAGLMATAGNVAVSAAKTIALAAATASSPTGMITVASAGIDLQAQVRAGRVVTLVNSGSGGTFVGAIPGSPTPPGEQAGYVLTQAEMDRIEAPTVEVNSRGQALQLGAYAIGASTGPTALRFLGTGAVAILGLVSGSGTGALQIGGASGSAPDPLNPVDPASLAASIAGHAAAGKLIAFDQGTVDLRARRITFASNTLIGDYAAASDAQAALDVANPGSLLYLGAGLEPGLTYLSARTLQVSYADFALFQNTQATTGGGVALNQLATPQPGARALALFSTGNTGTNSFALFGSINGFVGRPAGLLPNGALEIYTVTGANRFIRVRQANSRVNGCVIGSPDKGCLIIDAPRPDLNLQDERKMQLFAQDDGDGALINPLVGRGNEGLIVGVADAPLAVPAAPECNPAEADCPAPQGAR</sequence>
<evidence type="ECO:0000256" key="1">
    <source>
        <dbReference type="SAM" id="SignalP"/>
    </source>
</evidence>
<keyword evidence="1" id="KW-0732">Signal</keyword>
<organism evidence="3 4">
    <name type="scientific">Novosphingobium bradum</name>
    <dbReference type="NCBI Taxonomy" id="1737444"/>
    <lineage>
        <taxon>Bacteria</taxon>
        <taxon>Pseudomonadati</taxon>
        <taxon>Pseudomonadota</taxon>
        <taxon>Alphaproteobacteria</taxon>
        <taxon>Sphingomonadales</taxon>
        <taxon>Sphingomonadaceae</taxon>
        <taxon>Novosphingobium</taxon>
    </lineage>
</organism>
<comment type="caution">
    <text evidence="3">The sequence shown here is derived from an EMBL/GenBank/DDBJ whole genome shotgun (WGS) entry which is preliminary data.</text>
</comment>
<accession>A0ABV7IPJ6</accession>
<protein>
    <submittedName>
        <fullName evidence="3">Filamentous hemagglutinin N-terminal domain-containing protein</fullName>
    </submittedName>
</protein>
<dbReference type="SMART" id="SM00912">
    <property type="entry name" value="Haemagg_act"/>
    <property type="match status" value="1"/>
</dbReference>
<name>A0ABV7IPJ6_9SPHN</name>
<keyword evidence="4" id="KW-1185">Reference proteome</keyword>
<dbReference type="InterPro" id="IPR008638">
    <property type="entry name" value="FhaB/CdiA-like_TPS"/>
</dbReference>
<feature type="chain" id="PRO_5047263547" evidence="1">
    <location>
        <begin position="41"/>
        <end position="2342"/>
    </location>
</feature>
<proteinExistence type="predicted"/>
<evidence type="ECO:0000313" key="3">
    <source>
        <dbReference type="EMBL" id="MFC3174575.1"/>
    </source>
</evidence>
<dbReference type="Pfam" id="PF05860">
    <property type="entry name" value="TPS"/>
    <property type="match status" value="1"/>
</dbReference>
<dbReference type="EMBL" id="JBHRTQ010000007">
    <property type="protein sequence ID" value="MFC3174575.1"/>
    <property type="molecule type" value="Genomic_DNA"/>
</dbReference>